<name>A0A0W0X2Z0_9GAMM</name>
<dbReference type="PATRIC" id="fig|29423.5.peg.1121"/>
<dbReference type="Proteomes" id="UP000054858">
    <property type="component" value="Unassembled WGS sequence"/>
</dbReference>
<protein>
    <submittedName>
        <fullName evidence="2">Uncharacterized protein</fullName>
    </submittedName>
</protein>
<proteinExistence type="predicted"/>
<keyword evidence="1" id="KW-0472">Membrane</keyword>
<evidence type="ECO:0000256" key="1">
    <source>
        <dbReference type="SAM" id="Phobius"/>
    </source>
</evidence>
<keyword evidence="1" id="KW-0812">Transmembrane</keyword>
<comment type="caution">
    <text evidence="2">The sequence shown here is derived from an EMBL/GenBank/DDBJ whole genome shotgun (WGS) entry which is preliminary data.</text>
</comment>
<sequence>MKHQRGFLTLTAVVIIVLFGILSATLVAMVIRASTAVIYLDAASKAASLAESGLEQGRQNLTQAALASRQTCVGLSSSLSMTTGSFSVGAANDAANAINPRYAFATLSTAIASGSTPATISVNNSAVFAPYGRVLIGREVFEYDRIANSTTLAGIARAQDGSIASTHASGTLVSQYQCTMASIGRSPASNPNGVRQYQQGIQQPVVFAAGGNGMILRWNSSTAELSWQSQSPGTYLFNAISAVNYHEGWAVANGSGGSRLSRLQGNNWTNITVSVSQAPDLFGVDAPSANEAWAVGERGASNSLTILRWVRNASNSSTNWCQLPCGGKTVSTTGISNQKRYLFAVKTLDTNGDGYADIGAAVGGQSGTGSGNRGIILIYDGTQWANLELPSSVYRIGQLYGVDIIGNGNNAPKEAYFVGRSSQSSAQGKLFRLRDGVWSAVITTTAPMRSVSAVDTNGDGYADLGIAVGDNGVAYLFDGNFTVYGPFVLTGNDLKSAKVASPTDIWMVGTNGTRLHYNGTAVESVTSGVSTSNDLNGVSVISSQNTPVSSWYDMIN</sequence>
<dbReference type="EMBL" id="LNYP01000023">
    <property type="protein sequence ID" value="KTD38947.1"/>
    <property type="molecule type" value="Genomic_DNA"/>
</dbReference>
<feature type="transmembrane region" description="Helical" evidence="1">
    <location>
        <begin position="7"/>
        <end position="31"/>
    </location>
</feature>
<keyword evidence="1" id="KW-1133">Transmembrane helix</keyword>
<dbReference type="InterPro" id="IPR028994">
    <property type="entry name" value="Integrin_alpha_N"/>
</dbReference>
<reference evidence="2 3" key="1">
    <citation type="submission" date="2015-11" db="EMBL/GenBank/DDBJ databases">
        <title>Genomic analysis of 38 Legionella species identifies large and diverse effector repertoires.</title>
        <authorList>
            <person name="Burstein D."/>
            <person name="Amaro F."/>
            <person name="Zusman T."/>
            <person name="Lifshitz Z."/>
            <person name="Cohen O."/>
            <person name="Gilbert J.A."/>
            <person name="Pupko T."/>
            <person name="Shuman H.A."/>
            <person name="Segal G."/>
        </authorList>
    </citation>
    <scope>NUCLEOTIDE SEQUENCE [LARGE SCALE GENOMIC DNA]</scope>
    <source>
        <strain evidence="2 3">Oak Ridge-10</strain>
    </source>
</reference>
<dbReference type="AlphaFoldDB" id="A0A0W0X2Z0"/>
<organism evidence="2 3">
    <name type="scientific">Legionella oakridgensis</name>
    <dbReference type="NCBI Taxonomy" id="29423"/>
    <lineage>
        <taxon>Bacteria</taxon>
        <taxon>Pseudomonadati</taxon>
        <taxon>Pseudomonadota</taxon>
        <taxon>Gammaproteobacteria</taxon>
        <taxon>Legionellales</taxon>
        <taxon>Legionellaceae</taxon>
        <taxon>Legionella</taxon>
    </lineage>
</organism>
<dbReference type="RefSeq" id="WP_025386677.1">
    <property type="nucleotide sequence ID" value="NZ_KV441804.1"/>
</dbReference>
<evidence type="ECO:0000313" key="3">
    <source>
        <dbReference type="Proteomes" id="UP000054858"/>
    </source>
</evidence>
<evidence type="ECO:0000313" key="2">
    <source>
        <dbReference type="EMBL" id="KTD38947.1"/>
    </source>
</evidence>
<gene>
    <name evidence="2" type="ORF">Loak_1068</name>
</gene>
<dbReference type="SUPFAM" id="SSF69318">
    <property type="entry name" value="Integrin alpha N-terminal domain"/>
    <property type="match status" value="1"/>
</dbReference>
<accession>A0A0W0X2Z0</accession>